<dbReference type="InterPro" id="IPR051476">
    <property type="entry name" value="Bac_ResReg_Asp_Phosphatase"/>
</dbReference>
<dbReference type="SMART" id="SM00028">
    <property type="entry name" value="TPR"/>
    <property type="match status" value="5"/>
</dbReference>
<evidence type="ECO:0000256" key="2">
    <source>
        <dbReference type="ARBA" id="ARBA00022490"/>
    </source>
</evidence>
<dbReference type="InterPro" id="IPR011990">
    <property type="entry name" value="TPR-like_helical_dom_sf"/>
</dbReference>
<dbReference type="PANTHER" id="PTHR46630:SF1">
    <property type="entry name" value="TETRATRICOPEPTIDE REPEAT PROTEIN 29"/>
    <property type="match status" value="1"/>
</dbReference>
<dbReference type="PANTHER" id="PTHR46630">
    <property type="entry name" value="TETRATRICOPEPTIDE REPEAT PROTEIN 29"/>
    <property type="match status" value="1"/>
</dbReference>
<evidence type="ECO:0000256" key="6">
    <source>
        <dbReference type="PROSITE-ProRule" id="PRU00339"/>
    </source>
</evidence>
<dbReference type="InterPro" id="IPR019734">
    <property type="entry name" value="TPR_rpt"/>
</dbReference>
<feature type="domain" description="Anaphase-promoting complex subunit 5" evidence="7">
    <location>
        <begin position="175"/>
        <end position="228"/>
    </location>
</feature>
<comment type="similarity">
    <text evidence="5">Belongs to the Rap family.</text>
</comment>
<dbReference type="InterPro" id="IPR001387">
    <property type="entry name" value="Cro/C1-type_HTH"/>
</dbReference>
<accession>A0A6I4VYJ0</accession>
<comment type="caution">
    <text evidence="8">The sequence shown here is derived from an EMBL/GenBank/DDBJ whole genome shotgun (WGS) entry which is preliminary data.</text>
</comment>
<dbReference type="GO" id="GO:0003677">
    <property type="term" value="F:DNA binding"/>
    <property type="evidence" value="ECO:0007669"/>
    <property type="project" value="InterPro"/>
</dbReference>
<organism evidence="8 9">
    <name type="scientific">Shimazuella alba</name>
    <dbReference type="NCBI Taxonomy" id="2690964"/>
    <lineage>
        <taxon>Bacteria</taxon>
        <taxon>Bacillati</taxon>
        <taxon>Bacillota</taxon>
        <taxon>Bacilli</taxon>
        <taxon>Bacillales</taxon>
        <taxon>Thermoactinomycetaceae</taxon>
        <taxon>Shimazuella</taxon>
    </lineage>
</organism>
<evidence type="ECO:0000256" key="3">
    <source>
        <dbReference type="ARBA" id="ARBA00022737"/>
    </source>
</evidence>
<dbReference type="Gene3D" id="1.10.260.40">
    <property type="entry name" value="lambda repressor-like DNA-binding domains"/>
    <property type="match status" value="1"/>
</dbReference>
<dbReference type="Proteomes" id="UP000430692">
    <property type="component" value="Unassembled WGS sequence"/>
</dbReference>
<feature type="domain" description="Anaphase-promoting complex subunit 5" evidence="7">
    <location>
        <begin position="253"/>
        <end position="294"/>
    </location>
</feature>
<dbReference type="SUPFAM" id="SSF47413">
    <property type="entry name" value="lambda repressor-like DNA-binding domains"/>
    <property type="match status" value="1"/>
</dbReference>
<keyword evidence="9" id="KW-1185">Reference proteome</keyword>
<gene>
    <name evidence="8" type="ORF">GSM42_14200</name>
</gene>
<dbReference type="GO" id="GO:0005737">
    <property type="term" value="C:cytoplasm"/>
    <property type="evidence" value="ECO:0007669"/>
    <property type="project" value="UniProtKB-SubCell"/>
</dbReference>
<evidence type="ECO:0000259" key="7">
    <source>
        <dbReference type="Pfam" id="PF12862"/>
    </source>
</evidence>
<dbReference type="PROSITE" id="PS50005">
    <property type="entry name" value="TPR"/>
    <property type="match status" value="1"/>
</dbReference>
<feature type="repeat" description="TPR" evidence="6">
    <location>
        <begin position="328"/>
        <end position="361"/>
    </location>
</feature>
<keyword evidence="4 6" id="KW-0802">TPR repeat</keyword>
<name>A0A6I4VYJ0_9BACL</name>
<dbReference type="CDD" id="cd00093">
    <property type="entry name" value="HTH_XRE"/>
    <property type="match status" value="1"/>
</dbReference>
<evidence type="ECO:0000256" key="5">
    <source>
        <dbReference type="ARBA" id="ARBA00038253"/>
    </source>
</evidence>
<protein>
    <recommendedName>
        <fullName evidence="7">Anaphase-promoting complex subunit 5 domain-containing protein</fullName>
    </recommendedName>
</protein>
<dbReference type="RefSeq" id="WP_160802189.1">
    <property type="nucleotide sequence ID" value="NZ_WUUL01000009.1"/>
</dbReference>
<dbReference type="Pfam" id="PF13181">
    <property type="entry name" value="TPR_8"/>
    <property type="match status" value="1"/>
</dbReference>
<evidence type="ECO:0000256" key="1">
    <source>
        <dbReference type="ARBA" id="ARBA00004496"/>
    </source>
</evidence>
<proteinExistence type="inferred from homology"/>
<dbReference type="InterPro" id="IPR010982">
    <property type="entry name" value="Lambda_DNA-bd_dom_sf"/>
</dbReference>
<sequence length="449" mass="52300">MNRKLLGAKLKERRRELKESMDSISDEFISASTVGNIERGLPNVAQEKIQYYAEKLGLGKELFGILSEAERREKELEAKLSKLDGVLTADLDASMKQLEELSFISKDSKLSPQYHLLLGRCCFLKRTINGEKMLYKAQKHYNEILNLLLKSLEPDEANLRAATLNELGRTFYYLRDYTKALECTEKGIDAYRETGKRQATMFYLLVNKAMYLEHLNEDERALQTLEELWEKISSSNPTKILAVLRLETFLQIHINFAKVLNKVKHYQRALEFAEAGVNIARQNNNYDKLALLWTMIGTIYEERNINEAVQHYLNALSIREKVKEQNIVYALKNLGFLYIKMKQFEESQKVLEEVIEIAGKRKDEVTILDTLMVQGTCYREQGLYLESIPSYKNALELSVKHKLLEKQYENIVNLCYCYKKTNNMDAHNYYLKKTFELQVSMMELEATHQ</sequence>
<evidence type="ECO:0000256" key="4">
    <source>
        <dbReference type="ARBA" id="ARBA00022803"/>
    </source>
</evidence>
<dbReference type="AlphaFoldDB" id="A0A6I4VYJ0"/>
<dbReference type="InterPro" id="IPR026000">
    <property type="entry name" value="Apc5_dom"/>
</dbReference>
<evidence type="ECO:0000313" key="8">
    <source>
        <dbReference type="EMBL" id="MXQ54846.1"/>
    </source>
</evidence>
<evidence type="ECO:0000313" key="9">
    <source>
        <dbReference type="Proteomes" id="UP000430692"/>
    </source>
</evidence>
<dbReference type="Pfam" id="PF12862">
    <property type="entry name" value="ANAPC5"/>
    <property type="match status" value="2"/>
</dbReference>
<keyword evidence="2" id="KW-0963">Cytoplasm</keyword>
<dbReference type="SUPFAM" id="SSF48452">
    <property type="entry name" value="TPR-like"/>
    <property type="match status" value="2"/>
</dbReference>
<keyword evidence="3" id="KW-0677">Repeat</keyword>
<dbReference type="Gene3D" id="1.25.40.10">
    <property type="entry name" value="Tetratricopeptide repeat domain"/>
    <property type="match status" value="3"/>
</dbReference>
<comment type="subcellular location">
    <subcellularLocation>
        <location evidence="1">Cytoplasm</location>
    </subcellularLocation>
</comment>
<reference evidence="8 9" key="1">
    <citation type="submission" date="2019-12" db="EMBL/GenBank/DDBJ databases">
        <title>Whole-genome analyses of novel actinobacteria.</title>
        <authorList>
            <person name="Sahin N."/>
            <person name="Saygin H."/>
        </authorList>
    </citation>
    <scope>NUCLEOTIDE SEQUENCE [LARGE SCALE GENOMIC DNA]</scope>
    <source>
        <strain evidence="8 9">KC615</strain>
    </source>
</reference>
<dbReference type="EMBL" id="WUUL01000009">
    <property type="protein sequence ID" value="MXQ54846.1"/>
    <property type="molecule type" value="Genomic_DNA"/>
</dbReference>